<evidence type="ECO:0000313" key="2">
    <source>
        <dbReference type="Proteomes" id="UP000005876"/>
    </source>
</evidence>
<organism evidence="1 2">
    <name type="scientific">Paenibacillus terrae (strain HPL-003)</name>
    <dbReference type="NCBI Taxonomy" id="985665"/>
    <lineage>
        <taxon>Bacteria</taxon>
        <taxon>Bacillati</taxon>
        <taxon>Bacillota</taxon>
        <taxon>Bacilli</taxon>
        <taxon>Bacillales</taxon>
        <taxon>Paenibacillaceae</taxon>
        <taxon>Paenibacillus</taxon>
    </lineage>
</organism>
<dbReference type="HOGENOM" id="CLU_3120713_0_0_9"/>
<proteinExistence type="predicted"/>
<dbReference type="AlphaFoldDB" id="G7W394"/>
<evidence type="ECO:0000313" key="1">
    <source>
        <dbReference type="EMBL" id="AET60750.1"/>
    </source>
</evidence>
<dbReference type="Proteomes" id="UP000005876">
    <property type="component" value="Chromosome"/>
</dbReference>
<gene>
    <name evidence="1" type="ordered locus">HPL003_20060</name>
</gene>
<reference evidence="2" key="1">
    <citation type="submission" date="2011-11" db="EMBL/GenBank/DDBJ databases">
        <title>Complete sequence of Paenibacillus terrae HPL-003.</title>
        <authorList>
            <person name="Shin S.H."/>
            <person name="Kim S."/>
            <person name="Kim J.Y."/>
        </authorList>
    </citation>
    <scope>NUCLEOTIDE SEQUENCE [LARGE SCALE GENOMIC DNA]</scope>
    <source>
        <strain evidence="2">HPL-003</strain>
    </source>
</reference>
<accession>G7W394</accession>
<reference key="2">
    <citation type="submission" date="2011-11" db="EMBL/GenBank/DDBJ databases">
        <authorList>
            <person name="Shin S.H."/>
            <person name="Kim S."/>
            <person name="Kim J.Y."/>
        </authorList>
    </citation>
    <scope>NUCLEOTIDE SEQUENCE</scope>
    <source>
        <strain>HPL-003</strain>
    </source>
</reference>
<sequence>MKDRQRHDKRELDDQEVQLIEQARIDSYYSREPVTLVVFSHLTMWSCVAL</sequence>
<reference evidence="1 2" key="3">
    <citation type="journal article" date="2012" name="J. Bacteriol.">
        <title>Genome Sequence of Paenibacillus terrae HPL-003, a Xylanase-Producing Bacterium Isolated from Soil Found in Forest Residue.</title>
        <authorList>
            <person name="Shin S.H."/>
            <person name="Kim S."/>
            <person name="Kim J.Y."/>
            <person name="Song H.Y."/>
            <person name="Cho S.J."/>
            <person name="Kim D.R."/>
            <person name="Lee K.I."/>
            <person name="Lim H.K."/>
            <person name="Park N.J."/>
            <person name="Hwang I.T."/>
            <person name="Yang K.S."/>
        </authorList>
    </citation>
    <scope>NUCLEOTIDE SEQUENCE [LARGE SCALE GENOMIC DNA]</scope>
    <source>
        <strain evidence="1 2">HPL-003</strain>
    </source>
</reference>
<dbReference type="EMBL" id="CP003107">
    <property type="protein sequence ID" value="AET60750.1"/>
    <property type="molecule type" value="Genomic_DNA"/>
</dbReference>
<dbReference type="KEGG" id="pta:HPL003_20060"/>
<protein>
    <submittedName>
        <fullName evidence="1">Yold</fullName>
    </submittedName>
</protein>
<name>G7W394_PAETH</name>